<keyword evidence="3" id="KW-1185">Reference proteome</keyword>
<dbReference type="EMBL" id="MTYJ01000353">
    <property type="protein sequence ID" value="OWA53877.1"/>
    <property type="molecule type" value="Genomic_DNA"/>
</dbReference>
<organism evidence="2 3">
    <name type="scientific">Hypsibius exemplaris</name>
    <name type="common">Freshwater tardigrade</name>
    <dbReference type="NCBI Taxonomy" id="2072580"/>
    <lineage>
        <taxon>Eukaryota</taxon>
        <taxon>Metazoa</taxon>
        <taxon>Ecdysozoa</taxon>
        <taxon>Tardigrada</taxon>
        <taxon>Eutardigrada</taxon>
        <taxon>Parachela</taxon>
        <taxon>Hypsibioidea</taxon>
        <taxon>Hypsibiidae</taxon>
        <taxon>Hypsibius</taxon>
    </lineage>
</organism>
<reference evidence="3" key="1">
    <citation type="submission" date="2017-01" db="EMBL/GenBank/DDBJ databases">
        <title>Comparative genomics of anhydrobiosis in the tardigrade Hypsibius dujardini.</title>
        <authorList>
            <person name="Yoshida Y."/>
            <person name="Koutsovoulos G."/>
            <person name="Laetsch D."/>
            <person name="Stevens L."/>
            <person name="Kumar S."/>
            <person name="Horikawa D."/>
            <person name="Ishino K."/>
            <person name="Komine S."/>
            <person name="Tomita M."/>
            <person name="Blaxter M."/>
            <person name="Arakawa K."/>
        </authorList>
    </citation>
    <scope>NUCLEOTIDE SEQUENCE [LARGE SCALE GENOMIC DNA]</scope>
    <source>
        <strain evidence="3">Z151</strain>
    </source>
</reference>
<keyword evidence="1" id="KW-0732">Signal</keyword>
<name>A0A9X6NGZ0_HYPEX</name>
<evidence type="ECO:0000313" key="3">
    <source>
        <dbReference type="Proteomes" id="UP000192578"/>
    </source>
</evidence>
<sequence length="99" mass="11426">MLQTALVLTAFCVLFVQGNPLTETLRPLLQQQQQLERRTDPQMMVQRVVSGIPLSQWSCFHYLNYDRKAASDRAMLQKWSPLSGYYESAWSKMTPSRSA</sequence>
<accession>A0A9X6NGZ0</accession>
<comment type="caution">
    <text evidence="2">The sequence shown here is derived from an EMBL/GenBank/DDBJ whole genome shotgun (WGS) entry which is preliminary data.</text>
</comment>
<evidence type="ECO:0000256" key="1">
    <source>
        <dbReference type="SAM" id="SignalP"/>
    </source>
</evidence>
<protein>
    <submittedName>
        <fullName evidence="2">Uncharacterized protein</fullName>
    </submittedName>
</protein>
<proteinExistence type="predicted"/>
<dbReference type="Proteomes" id="UP000192578">
    <property type="component" value="Unassembled WGS sequence"/>
</dbReference>
<feature type="chain" id="PRO_5040740982" evidence="1">
    <location>
        <begin position="19"/>
        <end position="99"/>
    </location>
</feature>
<dbReference type="AlphaFoldDB" id="A0A9X6NGZ0"/>
<evidence type="ECO:0000313" key="2">
    <source>
        <dbReference type="EMBL" id="OWA53877.1"/>
    </source>
</evidence>
<gene>
    <name evidence="2" type="ORF">BV898_18296</name>
</gene>
<feature type="signal peptide" evidence="1">
    <location>
        <begin position="1"/>
        <end position="18"/>
    </location>
</feature>